<dbReference type="GO" id="GO:0006310">
    <property type="term" value="P:DNA recombination"/>
    <property type="evidence" value="ECO:0007669"/>
    <property type="project" value="UniProtKB-KW"/>
</dbReference>
<organism evidence="6 7">
    <name type="scientific">Anaerotruncus colihominis</name>
    <dbReference type="NCBI Taxonomy" id="169435"/>
    <lineage>
        <taxon>Bacteria</taxon>
        <taxon>Bacillati</taxon>
        <taxon>Bacillota</taxon>
        <taxon>Clostridia</taxon>
        <taxon>Eubacteriales</taxon>
        <taxon>Oscillospiraceae</taxon>
        <taxon>Anaerotruncus</taxon>
    </lineage>
</organism>
<keyword evidence="2" id="KW-0238">DNA-binding</keyword>
<accession>A0A174UX70</accession>
<dbReference type="Pfam" id="PF02920">
    <property type="entry name" value="Integrase_DNA"/>
    <property type="match status" value="1"/>
</dbReference>
<dbReference type="AlphaFoldDB" id="A0A174UX70"/>
<evidence type="ECO:0000313" key="6">
    <source>
        <dbReference type="EMBL" id="CUQ26862.1"/>
    </source>
</evidence>
<evidence type="ECO:0000256" key="1">
    <source>
        <dbReference type="ARBA" id="ARBA00008857"/>
    </source>
</evidence>
<dbReference type="InterPro" id="IPR010998">
    <property type="entry name" value="Integrase_recombinase_N"/>
</dbReference>
<feature type="domain" description="Tyr recombinase" evidence="5">
    <location>
        <begin position="187"/>
        <end position="395"/>
    </location>
</feature>
<dbReference type="SUPFAM" id="SSF56349">
    <property type="entry name" value="DNA breaking-rejoining enzymes"/>
    <property type="match status" value="1"/>
</dbReference>
<comment type="similarity">
    <text evidence="1">Belongs to the 'phage' integrase family.</text>
</comment>
<dbReference type="GO" id="GO:0003677">
    <property type="term" value="F:DNA binding"/>
    <property type="evidence" value="ECO:0007669"/>
    <property type="project" value="UniProtKB-KW"/>
</dbReference>
<reference evidence="6 7" key="1">
    <citation type="submission" date="2015-09" db="EMBL/GenBank/DDBJ databases">
        <authorList>
            <consortium name="Pathogen Informatics"/>
        </authorList>
    </citation>
    <scope>NUCLEOTIDE SEQUENCE [LARGE SCALE GENOMIC DNA]</scope>
    <source>
        <strain evidence="6 7">2789STDY5834939</strain>
    </source>
</reference>
<dbReference type="SUPFAM" id="SSF54171">
    <property type="entry name" value="DNA-binding domain"/>
    <property type="match status" value="1"/>
</dbReference>
<dbReference type="PROSITE" id="PS51898">
    <property type="entry name" value="TYR_RECOMBINASE"/>
    <property type="match status" value="1"/>
</dbReference>
<keyword evidence="3" id="KW-0233">DNA recombination</keyword>
<dbReference type="CDD" id="cd01189">
    <property type="entry name" value="INT_ICEBs1_C_like"/>
    <property type="match status" value="1"/>
</dbReference>
<evidence type="ECO:0000256" key="2">
    <source>
        <dbReference type="ARBA" id="ARBA00023125"/>
    </source>
</evidence>
<protein>
    <submittedName>
        <fullName evidence="6">Integrase</fullName>
    </submittedName>
</protein>
<sequence length="421" mass="49375">MSEKRRDNRNRILREGEYQRKDGRYRFRYIDEDGKEKNVYSWRLDKNDPMPKGKKREPSLREKEKQIEADLFDRIVTNGGNYTVLELVEKYVSLKTGVRHNMVAGYKTVINMLKKESFGNLRIDKVRLSNAKAWLINLQQIDGRGYSSIHSIRGVLRPAFQMAVDDDLLRKNPFEFELASVIVNDSVTREAITRKQQRDLLKFIQEDKHFSRYYDAIYILFHTGLRISEFCGLTISEIEFGEMRIKVDHQLQRTAQMQYVIEEPKTDKGIRYVPMTEAVAACFRRIIANRKTPKVEPMVEGYAGFLFLDKNDMPMVALHWEKYLEHIIQKYNKIYRIQMPKVTPHVCRHTFCSNMAKSGMNPKTLQYIMGHADISVTLNTYTHVNFDDAKEEVYRIANSKKSPLVRTLALPMDLPRLQGKT</sequence>
<dbReference type="InterPro" id="IPR011010">
    <property type="entry name" value="DNA_brk_join_enz"/>
</dbReference>
<dbReference type="Gene3D" id="1.10.150.130">
    <property type="match status" value="1"/>
</dbReference>
<dbReference type="Gene3D" id="3.30.160.60">
    <property type="entry name" value="Classic Zinc Finger"/>
    <property type="match status" value="1"/>
</dbReference>
<dbReference type="Gene3D" id="1.10.443.10">
    <property type="entry name" value="Intergrase catalytic core"/>
    <property type="match status" value="1"/>
</dbReference>
<dbReference type="InterPro" id="IPR050090">
    <property type="entry name" value="Tyrosine_recombinase_XerCD"/>
</dbReference>
<dbReference type="GO" id="GO:0008907">
    <property type="term" value="F:integrase activity"/>
    <property type="evidence" value="ECO:0007669"/>
    <property type="project" value="InterPro"/>
</dbReference>
<dbReference type="InterPro" id="IPR016177">
    <property type="entry name" value="DNA-bd_dom_sf"/>
</dbReference>
<name>A0A174UX70_9FIRM</name>
<evidence type="ECO:0000259" key="5">
    <source>
        <dbReference type="PROSITE" id="PS51898"/>
    </source>
</evidence>
<dbReference type="InterPro" id="IPR002104">
    <property type="entry name" value="Integrase_catalytic"/>
</dbReference>
<evidence type="ECO:0000313" key="7">
    <source>
        <dbReference type="Proteomes" id="UP000095765"/>
    </source>
</evidence>
<proteinExistence type="inferred from homology"/>
<dbReference type="Pfam" id="PF00589">
    <property type="entry name" value="Phage_integrase"/>
    <property type="match status" value="1"/>
</dbReference>
<dbReference type="PANTHER" id="PTHR30349:SF41">
    <property type="entry name" value="INTEGRASE_RECOMBINASE PROTEIN MJ0367-RELATED"/>
    <property type="match status" value="1"/>
</dbReference>
<dbReference type="RefSeq" id="WP_055246245.1">
    <property type="nucleotide sequence ID" value="NZ_CABIWA010000051.1"/>
</dbReference>
<dbReference type="Proteomes" id="UP000095765">
    <property type="component" value="Unassembled WGS sequence"/>
</dbReference>
<evidence type="ECO:0000256" key="4">
    <source>
        <dbReference type="SAM" id="MobiDB-lite"/>
    </source>
</evidence>
<dbReference type="InterPro" id="IPR004191">
    <property type="entry name" value="Integrase_Tn916-type_DNA-bd_N"/>
</dbReference>
<feature type="region of interest" description="Disordered" evidence="4">
    <location>
        <begin position="42"/>
        <end position="63"/>
    </location>
</feature>
<dbReference type="EMBL" id="CZBE01000057">
    <property type="protein sequence ID" value="CUQ26862.1"/>
    <property type="molecule type" value="Genomic_DNA"/>
</dbReference>
<evidence type="ECO:0000256" key="3">
    <source>
        <dbReference type="ARBA" id="ARBA00023172"/>
    </source>
</evidence>
<dbReference type="PANTHER" id="PTHR30349">
    <property type="entry name" value="PHAGE INTEGRASE-RELATED"/>
    <property type="match status" value="1"/>
</dbReference>
<dbReference type="InterPro" id="IPR013762">
    <property type="entry name" value="Integrase-like_cat_sf"/>
</dbReference>
<gene>
    <name evidence="6" type="primary">Int-Tn_4</name>
    <name evidence="6" type="ORF">ERS852551_03773</name>
</gene>